<reference evidence="2" key="2">
    <citation type="submission" date="2018-02" db="UniProtKB">
        <authorList>
            <consortium name="EnsemblPlants"/>
        </authorList>
    </citation>
    <scope>IDENTIFICATION</scope>
    <source>
        <strain evidence="2">Williams 82</strain>
    </source>
</reference>
<dbReference type="AlphaFoldDB" id="A0A0R0E3I5"/>
<name>A0A0R0E3I5_SOYBN</name>
<dbReference type="Proteomes" id="UP000008827">
    <property type="component" value="Unassembled WGS sequence"/>
</dbReference>
<sequence length="60" mass="7038">MLVCLQWLRSVTTTYTSISFTYDISVSILTLLDTSPICLKHFLKIQYNYMKHISTYNVKT</sequence>
<accession>A0A0R0E3I5</accession>
<organism evidence="2">
    <name type="scientific">Glycine max</name>
    <name type="common">Soybean</name>
    <name type="synonym">Glycine hispida</name>
    <dbReference type="NCBI Taxonomy" id="3847"/>
    <lineage>
        <taxon>Eukaryota</taxon>
        <taxon>Viridiplantae</taxon>
        <taxon>Streptophyta</taxon>
        <taxon>Embryophyta</taxon>
        <taxon>Tracheophyta</taxon>
        <taxon>Spermatophyta</taxon>
        <taxon>Magnoliopsida</taxon>
        <taxon>eudicotyledons</taxon>
        <taxon>Gunneridae</taxon>
        <taxon>Pentapetalae</taxon>
        <taxon>rosids</taxon>
        <taxon>fabids</taxon>
        <taxon>Fabales</taxon>
        <taxon>Fabaceae</taxon>
        <taxon>Papilionoideae</taxon>
        <taxon>50 kb inversion clade</taxon>
        <taxon>NPAAA clade</taxon>
        <taxon>indigoferoid/millettioid clade</taxon>
        <taxon>Phaseoleae</taxon>
        <taxon>Glycine</taxon>
        <taxon>Glycine subgen. Soja</taxon>
    </lineage>
</organism>
<dbReference type="InParanoid" id="A0A0R0E3I5"/>
<protein>
    <submittedName>
        <fullName evidence="1 2">Uncharacterized protein</fullName>
    </submittedName>
</protein>
<evidence type="ECO:0000313" key="2">
    <source>
        <dbReference type="EnsemblPlants" id="KRG88700"/>
    </source>
</evidence>
<reference evidence="1" key="1">
    <citation type="journal article" date="2010" name="Nature">
        <title>Genome sequence of the palaeopolyploid soybean.</title>
        <authorList>
            <person name="Schmutz J."/>
            <person name="Cannon S.B."/>
            <person name="Schlueter J."/>
            <person name="Ma J."/>
            <person name="Mitros T."/>
            <person name="Nelson W."/>
            <person name="Hyten D.L."/>
            <person name="Song Q."/>
            <person name="Thelen J.J."/>
            <person name="Cheng J."/>
            <person name="Xu D."/>
            <person name="Hellsten U."/>
            <person name="May G.D."/>
            <person name="Yu Y."/>
            <person name="Sakurai T."/>
            <person name="Umezawa T."/>
            <person name="Bhattacharyya M.K."/>
            <person name="Sandhu D."/>
            <person name="Valliyodan B."/>
            <person name="Lindquist E."/>
            <person name="Peto M."/>
            <person name="Grant D."/>
            <person name="Shu S."/>
            <person name="Goodstein D."/>
            <person name="Barry K."/>
            <person name="Futrell-Griggs M."/>
            <person name="Abernathy B."/>
            <person name="Du J."/>
            <person name="Tian Z."/>
            <person name="Zhu L."/>
            <person name="Gill N."/>
            <person name="Joshi T."/>
            <person name="Libault M."/>
            <person name="Sethuraman A."/>
            <person name="Zhang X.-C."/>
            <person name="Shinozaki K."/>
            <person name="Nguyen H.T."/>
            <person name="Wing R.A."/>
            <person name="Cregan P."/>
            <person name="Specht J."/>
            <person name="Grimwood J."/>
            <person name="Rokhsar D."/>
            <person name="Stacey G."/>
            <person name="Shoemaker R.C."/>
            <person name="Jackson S.A."/>
        </authorList>
    </citation>
    <scope>NUCLEOTIDE SEQUENCE</scope>
    <source>
        <tissue evidence="1">Callus</tissue>
    </source>
</reference>
<reference evidence="1" key="3">
    <citation type="submission" date="2018-07" db="EMBL/GenBank/DDBJ databases">
        <title>WGS assembly of Glycine max.</title>
        <authorList>
            <person name="Schmutz J."/>
            <person name="Cannon S."/>
            <person name="Schlueter J."/>
            <person name="Ma J."/>
            <person name="Mitros T."/>
            <person name="Nelson W."/>
            <person name="Hyten D."/>
            <person name="Song Q."/>
            <person name="Thelen J."/>
            <person name="Cheng J."/>
            <person name="Xu D."/>
            <person name="Hellsten U."/>
            <person name="May G."/>
            <person name="Yu Y."/>
            <person name="Sakurai T."/>
            <person name="Umezawa T."/>
            <person name="Bhattacharyya M."/>
            <person name="Sandhu D."/>
            <person name="Valliyodan B."/>
            <person name="Lindquist E."/>
            <person name="Peto M."/>
            <person name="Grant D."/>
            <person name="Shu S."/>
            <person name="Goodstein D."/>
            <person name="Barry K."/>
            <person name="Futrell-Griggs M."/>
            <person name="Abernathy B."/>
            <person name="Du J."/>
            <person name="Tian Z."/>
            <person name="Zhu L."/>
            <person name="Gill N."/>
            <person name="Joshi T."/>
            <person name="Libault M."/>
            <person name="Sethuraman A."/>
            <person name="Zhang X."/>
            <person name="Shinozaki K."/>
            <person name="Nguyen H."/>
            <person name="Wing R."/>
            <person name="Cregan P."/>
            <person name="Specht J."/>
            <person name="Grimwood J."/>
            <person name="Rokhsar D."/>
            <person name="Stacey G."/>
            <person name="Shoemaker R."/>
            <person name="Jackson S."/>
        </authorList>
    </citation>
    <scope>NUCLEOTIDE SEQUENCE</scope>
    <source>
        <tissue evidence="1">Callus</tissue>
    </source>
</reference>
<dbReference type="Gramene" id="KRG88700">
    <property type="protein sequence ID" value="KRG88700"/>
    <property type="gene ID" value="GLYMA_U034400"/>
</dbReference>
<dbReference type="EMBL" id="KZ847143">
    <property type="protein sequence ID" value="KRG88700.1"/>
    <property type="molecule type" value="Genomic_DNA"/>
</dbReference>
<evidence type="ECO:0000313" key="1">
    <source>
        <dbReference type="EMBL" id="KRG88700.1"/>
    </source>
</evidence>
<proteinExistence type="predicted"/>
<keyword evidence="3" id="KW-1185">Reference proteome</keyword>
<dbReference type="EnsemblPlants" id="KRG88700">
    <property type="protein sequence ID" value="KRG88700"/>
    <property type="gene ID" value="GLYMA_U034400"/>
</dbReference>
<gene>
    <name evidence="1" type="ORF">GLYMA_U034400</name>
</gene>
<evidence type="ECO:0000313" key="3">
    <source>
        <dbReference type="Proteomes" id="UP000008827"/>
    </source>
</evidence>